<proteinExistence type="predicted"/>
<dbReference type="Proteomes" id="UP000075683">
    <property type="component" value="Unassembled WGS sequence"/>
</dbReference>
<dbReference type="EMBL" id="LQYT01000082">
    <property type="protein sequence ID" value="KYD13281.1"/>
    <property type="molecule type" value="Genomic_DNA"/>
</dbReference>
<comment type="caution">
    <text evidence="1">The sequence shown here is derived from an EMBL/GenBank/DDBJ whole genome shotgun (WGS) entry which is preliminary data.</text>
</comment>
<accession>A0A150LLS0</accession>
<sequence length="51" mass="5632">MKTPAKTEAKNFSGAGFPIFADFCGTAEKKARVLFSGLSNFRIIIVRFSLF</sequence>
<dbReference type="AlphaFoldDB" id="A0A150LLS0"/>
<evidence type="ECO:0000313" key="2">
    <source>
        <dbReference type="Proteomes" id="UP000075683"/>
    </source>
</evidence>
<dbReference type="STRING" id="301148.B4135_2944"/>
<evidence type="ECO:0000313" key="1">
    <source>
        <dbReference type="EMBL" id="KYD13281.1"/>
    </source>
</evidence>
<organism evidence="1 2">
    <name type="scientific">Caldibacillus debilis</name>
    <dbReference type="NCBI Taxonomy" id="301148"/>
    <lineage>
        <taxon>Bacteria</taxon>
        <taxon>Bacillati</taxon>
        <taxon>Bacillota</taxon>
        <taxon>Bacilli</taxon>
        <taxon>Bacillales</taxon>
        <taxon>Bacillaceae</taxon>
        <taxon>Caldibacillus</taxon>
    </lineage>
</organism>
<protein>
    <submittedName>
        <fullName evidence="1">Uncharacterized protein</fullName>
    </submittedName>
</protein>
<reference evidence="1 2" key="1">
    <citation type="submission" date="2016-01" db="EMBL/GenBank/DDBJ databases">
        <title>Draft Genome Sequences of Seven Thermophilic Sporeformers Isolated from Foods.</title>
        <authorList>
            <person name="Berendsen E.M."/>
            <person name="Wells-Bennik M.H."/>
            <person name="Krawcyk A.O."/>
            <person name="De Jong A."/>
            <person name="Holsappel S."/>
            <person name="Eijlander R.T."/>
            <person name="Kuipers O.P."/>
        </authorList>
    </citation>
    <scope>NUCLEOTIDE SEQUENCE [LARGE SCALE GENOMIC DNA]</scope>
    <source>
        <strain evidence="1 2">B4135</strain>
    </source>
</reference>
<gene>
    <name evidence="1" type="ORF">B4135_2944</name>
</gene>
<name>A0A150LLS0_9BACI</name>